<dbReference type="AlphaFoldDB" id="A0A1B6GYA8"/>
<reference evidence="2" key="1">
    <citation type="submission" date="2015-11" db="EMBL/GenBank/DDBJ databases">
        <title>De novo transcriptome assembly of four potential Pierce s Disease insect vectors from Arizona vineyards.</title>
        <authorList>
            <person name="Tassone E.E."/>
        </authorList>
    </citation>
    <scope>NUCLEOTIDE SEQUENCE</scope>
</reference>
<feature type="compositionally biased region" description="Polar residues" evidence="1">
    <location>
        <begin position="37"/>
        <end position="46"/>
    </location>
</feature>
<evidence type="ECO:0000256" key="1">
    <source>
        <dbReference type="SAM" id="MobiDB-lite"/>
    </source>
</evidence>
<name>A0A1B6GYA8_9HEMI</name>
<proteinExistence type="predicted"/>
<feature type="region of interest" description="Disordered" evidence="1">
    <location>
        <begin position="30"/>
        <end position="50"/>
    </location>
</feature>
<evidence type="ECO:0000313" key="2">
    <source>
        <dbReference type="EMBL" id="JAS67416.1"/>
    </source>
</evidence>
<feature type="non-terminal residue" evidence="2">
    <location>
        <position position="1"/>
    </location>
</feature>
<accession>A0A1B6GYA8</accession>
<sequence length="121" mass="13394">GLASSRSAVDKNIDIDPGVCEEVEDCKVMSKSKRSPENQPLPSQQSEPKKGVEELIKHCDLALCKKTCDTLSKYSVQLDAECSSSGECICYNEKFMINMNMGGVEEFAAIMNEEKKKPKLK</sequence>
<organism evidence="2">
    <name type="scientific">Cuerna arida</name>
    <dbReference type="NCBI Taxonomy" id="1464854"/>
    <lineage>
        <taxon>Eukaryota</taxon>
        <taxon>Metazoa</taxon>
        <taxon>Ecdysozoa</taxon>
        <taxon>Arthropoda</taxon>
        <taxon>Hexapoda</taxon>
        <taxon>Insecta</taxon>
        <taxon>Pterygota</taxon>
        <taxon>Neoptera</taxon>
        <taxon>Paraneoptera</taxon>
        <taxon>Hemiptera</taxon>
        <taxon>Auchenorrhyncha</taxon>
        <taxon>Membracoidea</taxon>
        <taxon>Cicadellidae</taxon>
        <taxon>Cicadellinae</taxon>
        <taxon>Proconiini</taxon>
        <taxon>Cuerna</taxon>
    </lineage>
</organism>
<dbReference type="EMBL" id="GECZ01002353">
    <property type="protein sequence ID" value="JAS67416.1"/>
    <property type="molecule type" value="Transcribed_RNA"/>
</dbReference>
<protein>
    <submittedName>
        <fullName evidence="2">Uncharacterized protein</fullName>
    </submittedName>
</protein>
<gene>
    <name evidence="2" type="ORF">g.10879</name>
</gene>